<dbReference type="AlphaFoldDB" id="A0A975IX60"/>
<feature type="transmembrane region" description="Helical" evidence="1">
    <location>
        <begin position="71"/>
        <end position="91"/>
    </location>
</feature>
<dbReference type="RefSeq" id="WP_211940605.1">
    <property type="nucleotide sequence ID" value="NZ_CP073078.1"/>
</dbReference>
<evidence type="ECO:0000313" key="2">
    <source>
        <dbReference type="EMBL" id="QUD90555.1"/>
    </source>
</evidence>
<feature type="transmembrane region" description="Helical" evidence="1">
    <location>
        <begin position="31"/>
        <end position="50"/>
    </location>
</feature>
<protein>
    <submittedName>
        <fullName evidence="2">Uncharacterized protein</fullName>
    </submittedName>
</protein>
<dbReference type="Proteomes" id="UP000676409">
    <property type="component" value="Chromosome"/>
</dbReference>
<keyword evidence="1" id="KW-0812">Transmembrane</keyword>
<reference evidence="2" key="1">
    <citation type="submission" date="2021-04" db="EMBL/GenBank/DDBJ databases">
        <title>The complete genome sequence of Caulobacter sp. S6.</title>
        <authorList>
            <person name="Tang Y."/>
            <person name="Ouyang W."/>
            <person name="Liu Q."/>
            <person name="Huang B."/>
            <person name="Guo Z."/>
            <person name="Lei P."/>
        </authorList>
    </citation>
    <scope>NUCLEOTIDE SEQUENCE</scope>
    <source>
        <strain evidence="2">S6</strain>
    </source>
</reference>
<organism evidence="2 3">
    <name type="scientific">Phenylobacterium montanum</name>
    <dbReference type="NCBI Taxonomy" id="2823693"/>
    <lineage>
        <taxon>Bacteria</taxon>
        <taxon>Pseudomonadati</taxon>
        <taxon>Pseudomonadota</taxon>
        <taxon>Alphaproteobacteria</taxon>
        <taxon>Caulobacterales</taxon>
        <taxon>Caulobacteraceae</taxon>
        <taxon>Phenylobacterium</taxon>
    </lineage>
</organism>
<dbReference type="KEGG" id="caul:KCG34_12135"/>
<feature type="transmembrane region" description="Helical" evidence="1">
    <location>
        <begin position="97"/>
        <end position="115"/>
    </location>
</feature>
<keyword evidence="1" id="KW-0472">Membrane</keyword>
<sequence length="172" mass="17772">MTTGETLLVLAGSVLGSLLAGVLMSSSGASVISVGIAALIGFDVLGGAVCNGTQTTRAWYHRPGQNWVHHVAFVAPHLAYVILVATLMRGSSFDGRYALIFSVGLVGASAVILCVSDRLKTPVAFSAYLVVLSSITIGVGSTRAMGWFEPALLLKLLLGHLLPNGIPPTKAV</sequence>
<feature type="transmembrane region" description="Helical" evidence="1">
    <location>
        <begin position="127"/>
        <end position="148"/>
    </location>
</feature>
<feature type="transmembrane region" description="Helical" evidence="1">
    <location>
        <begin position="7"/>
        <end position="25"/>
    </location>
</feature>
<keyword evidence="3" id="KW-1185">Reference proteome</keyword>
<gene>
    <name evidence="2" type="ORF">KCG34_12135</name>
</gene>
<keyword evidence="1" id="KW-1133">Transmembrane helix</keyword>
<evidence type="ECO:0000256" key="1">
    <source>
        <dbReference type="SAM" id="Phobius"/>
    </source>
</evidence>
<proteinExistence type="predicted"/>
<accession>A0A975IX60</accession>
<name>A0A975IX60_9CAUL</name>
<dbReference type="EMBL" id="CP073078">
    <property type="protein sequence ID" value="QUD90555.1"/>
    <property type="molecule type" value="Genomic_DNA"/>
</dbReference>
<evidence type="ECO:0000313" key="3">
    <source>
        <dbReference type="Proteomes" id="UP000676409"/>
    </source>
</evidence>